<evidence type="ECO:0000259" key="6">
    <source>
        <dbReference type="PROSITE" id="PS50850"/>
    </source>
</evidence>
<dbReference type="GO" id="GO:0005886">
    <property type="term" value="C:plasma membrane"/>
    <property type="evidence" value="ECO:0007669"/>
    <property type="project" value="TreeGrafter"/>
</dbReference>
<feature type="transmembrane region" description="Helical" evidence="5">
    <location>
        <begin position="105"/>
        <end position="123"/>
    </location>
</feature>
<feature type="transmembrane region" description="Helical" evidence="5">
    <location>
        <begin position="385"/>
        <end position="404"/>
    </location>
</feature>
<evidence type="ECO:0000256" key="5">
    <source>
        <dbReference type="SAM" id="Phobius"/>
    </source>
</evidence>
<feature type="transmembrane region" description="Helical" evidence="5">
    <location>
        <begin position="44"/>
        <end position="62"/>
    </location>
</feature>
<comment type="caution">
    <text evidence="7">The sequence shown here is derived from an EMBL/GenBank/DDBJ whole genome shotgun (WGS) entry which is preliminary data.</text>
</comment>
<dbReference type="GO" id="GO:0022857">
    <property type="term" value="F:transmembrane transporter activity"/>
    <property type="evidence" value="ECO:0007669"/>
    <property type="project" value="InterPro"/>
</dbReference>
<dbReference type="Gene3D" id="1.20.1250.20">
    <property type="entry name" value="MFS general substrate transporter like domains"/>
    <property type="match status" value="2"/>
</dbReference>
<feature type="transmembrane region" description="Helical" evidence="5">
    <location>
        <begin position="171"/>
        <end position="191"/>
    </location>
</feature>
<feature type="transmembrane region" description="Helical" evidence="5">
    <location>
        <begin position="416"/>
        <end position="436"/>
    </location>
</feature>
<dbReference type="EMBL" id="JANAWD010000228">
    <property type="protein sequence ID" value="KAJ3483447.1"/>
    <property type="molecule type" value="Genomic_DNA"/>
</dbReference>
<feature type="transmembrane region" description="Helical" evidence="5">
    <location>
        <begin position="283"/>
        <end position="301"/>
    </location>
</feature>
<dbReference type="Proteomes" id="UP001212997">
    <property type="component" value="Unassembled WGS sequence"/>
</dbReference>
<feature type="transmembrane region" description="Helical" evidence="5">
    <location>
        <begin position="321"/>
        <end position="339"/>
    </location>
</feature>
<feature type="domain" description="Major facilitator superfamily (MFS) profile" evidence="6">
    <location>
        <begin position="31"/>
        <end position="549"/>
    </location>
</feature>
<keyword evidence="3 5" id="KW-1133">Transmembrane helix</keyword>
<evidence type="ECO:0000313" key="7">
    <source>
        <dbReference type="EMBL" id="KAJ3483447.1"/>
    </source>
</evidence>
<feature type="transmembrane region" description="Helical" evidence="5">
    <location>
        <begin position="359"/>
        <end position="378"/>
    </location>
</feature>
<evidence type="ECO:0000313" key="8">
    <source>
        <dbReference type="Proteomes" id="UP001212997"/>
    </source>
</evidence>
<dbReference type="InterPro" id="IPR020846">
    <property type="entry name" value="MFS_dom"/>
</dbReference>
<accession>A0AAD5YI89</accession>
<dbReference type="PANTHER" id="PTHR23501">
    <property type="entry name" value="MAJOR FACILITATOR SUPERFAMILY"/>
    <property type="match status" value="1"/>
</dbReference>
<keyword evidence="4 5" id="KW-0472">Membrane</keyword>
<proteinExistence type="predicted"/>
<evidence type="ECO:0000256" key="3">
    <source>
        <dbReference type="ARBA" id="ARBA00022989"/>
    </source>
</evidence>
<dbReference type="InterPro" id="IPR036259">
    <property type="entry name" value="MFS_trans_sf"/>
</dbReference>
<feature type="transmembrane region" description="Helical" evidence="5">
    <location>
        <begin position="448"/>
        <end position="473"/>
    </location>
</feature>
<comment type="subcellular location">
    <subcellularLocation>
        <location evidence="1">Membrane</location>
        <topology evidence="1">Multi-pass membrane protein</topology>
    </subcellularLocation>
</comment>
<reference evidence="7" key="1">
    <citation type="submission" date="2022-07" db="EMBL/GenBank/DDBJ databases">
        <title>Genome Sequence of Physisporinus lineatus.</title>
        <authorList>
            <person name="Buettner E."/>
        </authorList>
    </citation>
    <scope>NUCLEOTIDE SEQUENCE</scope>
    <source>
        <strain evidence="7">VT162</strain>
    </source>
</reference>
<gene>
    <name evidence="7" type="ORF">NLI96_g6304</name>
</gene>
<organism evidence="7 8">
    <name type="scientific">Meripilus lineatus</name>
    <dbReference type="NCBI Taxonomy" id="2056292"/>
    <lineage>
        <taxon>Eukaryota</taxon>
        <taxon>Fungi</taxon>
        <taxon>Dikarya</taxon>
        <taxon>Basidiomycota</taxon>
        <taxon>Agaricomycotina</taxon>
        <taxon>Agaricomycetes</taxon>
        <taxon>Polyporales</taxon>
        <taxon>Meripilaceae</taxon>
        <taxon>Meripilus</taxon>
    </lineage>
</organism>
<feature type="transmembrane region" description="Helical" evidence="5">
    <location>
        <begin position="250"/>
        <end position="271"/>
    </location>
</feature>
<evidence type="ECO:0000256" key="4">
    <source>
        <dbReference type="ARBA" id="ARBA00023136"/>
    </source>
</evidence>
<dbReference type="SUPFAM" id="SSF103473">
    <property type="entry name" value="MFS general substrate transporter"/>
    <property type="match status" value="2"/>
</dbReference>
<feature type="transmembrane region" description="Helical" evidence="5">
    <location>
        <begin position="197"/>
        <end position="216"/>
    </location>
</feature>
<dbReference type="PANTHER" id="PTHR23501:SF87">
    <property type="entry name" value="SIDEROPHORE IRON TRANSPORTER 2"/>
    <property type="match status" value="1"/>
</dbReference>
<evidence type="ECO:0000256" key="2">
    <source>
        <dbReference type="ARBA" id="ARBA00022692"/>
    </source>
</evidence>
<feature type="transmembrane region" description="Helical" evidence="5">
    <location>
        <begin position="526"/>
        <end position="545"/>
    </location>
</feature>
<dbReference type="Pfam" id="PF07690">
    <property type="entry name" value="MFS_1"/>
    <property type="match status" value="1"/>
</dbReference>
<dbReference type="PROSITE" id="PS50850">
    <property type="entry name" value="MFS"/>
    <property type="match status" value="1"/>
</dbReference>
<feature type="transmembrane region" description="Helical" evidence="5">
    <location>
        <begin position="129"/>
        <end position="151"/>
    </location>
</feature>
<name>A0AAD5YI89_9APHY</name>
<sequence length="581" mass="62654">MSLDGKDDISDVLQVTHVGDVPIDGDIDVGVATVEAAEKVYGKYSKWFLFIGLGLASYVYSLDGSTTYTYLSRAVHYQLSHPTLLFAVGKPVIAKLADTTSRATAYLAVLLFYVIGYIVIASAQNVGAIAGGIILYAVGYTGLQLLTQVIIADITTLKWRGLVSSLTSAPFIVNAFVGSNISAAVLLHAGWRWGYGMFAILIPVSLSPLIVTLYWAENKAKRLGLVKVDPNAPKASDPFSKRAWHFAEQLDLIGLILLGAAVALILLPLTLSRTTAKGWKGSSIIAMLVVGVVLLFVFALWDLRFAKKPVIAPRFLKNRAVVGAAWIGFFDFVSFYLTNTYLWSFVVVVKPWTILNANYFTSTQTVALTVFGIMAGGLMRYLHRYKWLLVVGLCIRLLGVGLMIHSRGAQASDAEIVWTQILQGIGGGFAAVASQVGAQASVPHADVAIITAVVLLWTEIGGGVGNAIAGAIWTNTMPKGLLKYLPDVSDDERKTLFGDITSVLKYPRGDPIREGVILAYDDTMKILVIAATVLSVIPILLALIMPDWYLGDKQNAVDDANLAGERVPDSRDDPTNVRGTA</sequence>
<dbReference type="AlphaFoldDB" id="A0AAD5YI89"/>
<protein>
    <recommendedName>
        <fullName evidence="6">Major facilitator superfamily (MFS) profile domain-containing protein</fullName>
    </recommendedName>
</protein>
<keyword evidence="8" id="KW-1185">Reference proteome</keyword>
<dbReference type="InterPro" id="IPR011701">
    <property type="entry name" value="MFS"/>
</dbReference>
<evidence type="ECO:0000256" key="1">
    <source>
        <dbReference type="ARBA" id="ARBA00004141"/>
    </source>
</evidence>
<keyword evidence="2 5" id="KW-0812">Transmembrane</keyword>